<dbReference type="CDD" id="cd06225">
    <property type="entry name" value="HAMP"/>
    <property type="match status" value="1"/>
</dbReference>
<dbReference type="SMART" id="SM00283">
    <property type="entry name" value="MA"/>
    <property type="match status" value="1"/>
</dbReference>
<evidence type="ECO:0000259" key="8">
    <source>
        <dbReference type="PROSITE" id="PS50111"/>
    </source>
</evidence>
<dbReference type="Pfam" id="PF00015">
    <property type="entry name" value="MCPsignal"/>
    <property type="match status" value="1"/>
</dbReference>
<name>A0A3A3H2T1_PANTH</name>
<dbReference type="PROSITE" id="PS50885">
    <property type="entry name" value="HAMP"/>
    <property type="match status" value="1"/>
</dbReference>
<comment type="similarity">
    <text evidence="5">Belongs to the methyl-accepting chemotaxis (MCP) protein family.</text>
</comment>
<dbReference type="OrthoDB" id="107771at2"/>
<dbReference type="GO" id="GO:0005886">
    <property type="term" value="C:plasma membrane"/>
    <property type="evidence" value="ECO:0007669"/>
    <property type="project" value="UniProtKB-SubCell"/>
</dbReference>
<dbReference type="SUPFAM" id="SSF58104">
    <property type="entry name" value="Methyl-accepting chemotaxis protein (MCP) signaling domain"/>
    <property type="match status" value="1"/>
</dbReference>
<sequence>MNAQITSVTKRLKFMGNWWNKSLLARILVPMTLLTLLIIAATSMVNVNFLKETITDLMIKETEQDAAHVSNLIERGGDMTPAELLESIALNKHSYALIVEGGEIAAVAGAADKTKLADYPQLKPLLEAPHSSTFLDNQLEYGVSRQTGKYRVIVVSSLLDFSEGIGYYQLTLLAVAIASILVICGTVWLLVKRFMVKPIHEVAETLDRIGGGDLTQRLSMDVNRQDIWGMVARGVDNMTSNLRNLVEQVVTTSDKVTVTSGDFVHSAQETSKASEQVTLSLQDISQGVDEEARMLRNIGGTMEDITMAIGEVEQVVKSMTSDFTSASELVSSGSVMVQDTVSQMNELAENVGSSSVVINELEHRSGKVGEIIQIITEIAGQTNLLALNAAIEAARAGEHGLGFAVVANEVRKLADQSNQAALEIQEIISLVQADTHQAVESMSKSTQLVESGMESVNQTGQVFQAIVKTIREVSINVEMVDAIVQEVNLNAKEIWDRVQGIIQISEESSANVQSIAAATEEQNAIMEELALSSEELNRLSGNLREALTKFTV</sequence>
<evidence type="ECO:0000259" key="9">
    <source>
        <dbReference type="PROSITE" id="PS50885"/>
    </source>
</evidence>
<feature type="domain" description="Methyl-accepting transducer" evidence="8">
    <location>
        <begin position="266"/>
        <end position="537"/>
    </location>
</feature>
<keyword evidence="7" id="KW-0812">Transmembrane</keyword>
<evidence type="ECO:0000256" key="7">
    <source>
        <dbReference type="SAM" id="Phobius"/>
    </source>
</evidence>
<evidence type="ECO:0000256" key="5">
    <source>
        <dbReference type="ARBA" id="ARBA00029447"/>
    </source>
</evidence>
<evidence type="ECO:0000256" key="3">
    <source>
        <dbReference type="ARBA" id="ARBA00023136"/>
    </source>
</evidence>
<proteinExistence type="inferred from homology"/>
<dbReference type="Pfam" id="PF00672">
    <property type="entry name" value="HAMP"/>
    <property type="match status" value="1"/>
</dbReference>
<dbReference type="Gene3D" id="1.10.287.950">
    <property type="entry name" value="Methyl-accepting chemotaxis protein"/>
    <property type="match status" value="1"/>
</dbReference>
<dbReference type="AlphaFoldDB" id="A0A3A3H2T1"/>
<dbReference type="PANTHER" id="PTHR32089:SF112">
    <property type="entry name" value="LYSOZYME-LIKE PROTEIN-RELATED"/>
    <property type="match status" value="1"/>
</dbReference>
<comment type="caution">
    <text evidence="10">The sequence shown here is derived from an EMBL/GenBank/DDBJ whole genome shotgun (WGS) entry which is preliminary data.</text>
</comment>
<keyword evidence="7" id="KW-1133">Transmembrane helix</keyword>
<dbReference type="PROSITE" id="PS50111">
    <property type="entry name" value="CHEMOTAXIS_TRANSDUC_2"/>
    <property type="match status" value="1"/>
</dbReference>
<reference evidence="10 11" key="1">
    <citation type="submission" date="2018-09" db="EMBL/GenBank/DDBJ databases">
        <title>Paenibacillus SK2017-BO5.</title>
        <authorList>
            <person name="Piskunova J.V."/>
            <person name="Dubiley S.A."/>
            <person name="Severinov K.V."/>
        </authorList>
    </citation>
    <scope>NUCLEOTIDE SEQUENCE [LARGE SCALE GENOMIC DNA]</scope>
    <source>
        <strain evidence="10 11">BO5</strain>
    </source>
</reference>
<feature type="domain" description="HAMP" evidence="9">
    <location>
        <begin position="193"/>
        <end position="247"/>
    </location>
</feature>
<gene>
    <name evidence="10" type="ORF">DQX05_06040</name>
</gene>
<dbReference type="PANTHER" id="PTHR32089">
    <property type="entry name" value="METHYL-ACCEPTING CHEMOTAXIS PROTEIN MCPB"/>
    <property type="match status" value="1"/>
</dbReference>
<evidence type="ECO:0000313" key="10">
    <source>
        <dbReference type="EMBL" id="RJG25637.1"/>
    </source>
</evidence>
<dbReference type="Proteomes" id="UP000266177">
    <property type="component" value="Unassembled WGS sequence"/>
</dbReference>
<protein>
    <submittedName>
        <fullName evidence="10">Methyl-accepting chemotaxis protein</fullName>
    </submittedName>
</protein>
<dbReference type="GO" id="GO:0007165">
    <property type="term" value="P:signal transduction"/>
    <property type="evidence" value="ECO:0007669"/>
    <property type="project" value="UniProtKB-KW"/>
</dbReference>
<keyword evidence="4 6" id="KW-0807">Transducer</keyword>
<feature type="transmembrane region" description="Helical" evidence="7">
    <location>
        <begin position="23"/>
        <end position="45"/>
    </location>
</feature>
<feature type="transmembrane region" description="Helical" evidence="7">
    <location>
        <begin position="167"/>
        <end position="191"/>
    </location>
</feature>
<dbReference type="InterPro" id="IPR003660">
    <property type="entry name" value="HAMP_dom"/>
</dbReference>
<evidence type="ECO:0000256" key="2">
    <source>
        <dbReference type="ARBA" id="ARBA00022475"/>
    </source>
</evidence>
<keyword evidence="2" id="KW-1003">Cell membrane</keyword>
<comment type="subcellular location">
    <subcellularLocation>
        <location evidence="1">Cell membrane</location>
    </subcellularLocation>
</comment>
<organism evidence="10 11">
    <name type="scientific">Paenibacillus thiaminolyticus</name>
    <name type="common">Bacillus thiaminolyticus</name>
    <dbReference type="NCBI Taxonomy" id="49283"/>
    <lineage>
        <taxon>Bacteria</taxon>
        <taxon>Bacillati</taxon>
        <taxon>Bacillota</taxon>
        <taxon>Bacilli</taxon>
        <taxon>Bacillales</taxon>
        <taxon>Paenibacillaceae</taxon>
        <taxon>Paenibacillus</taxon>
    </lineage>
</organism>
<evidence type="ECO:0000256" key="1">
    <source>
        <dbReference type="ARBA" id="ARBA00004236"/>
    </source>
</evidence>
<dbReference type="RefSeq" id="WP_119791780.1">
    <property type="nucleotide sequence ID" value="NZ_QYZD01000003.1"/>
</dbReference>
<evidence type="ECO:0000313" key="11">
    <source>
        <dbReference type="Proteomes" id="UP000266177"/>
    </source>
</evidence>
<accession>A0A3A3H2T1</accession>
<dbReference type="InterPro" id="IPR004089">
    <property type="entry name" value="MCPsignal_dom"/>
</dbReference>
<evidence type="ECO:0000256" key="6">
    <source>
        <dbReference type="PROSITE-ProRule" id="PRU00284"/>
    </source>
</evidence>
<dbReference type="EMBL" id="QYZD01000003">
    <property type="protein sequence ID" value="RJG25637.1"/>
    <property type="molecule type" value="Genomic_DNA"/>
</dbReference>
<dbReference type="SMART" id="SM00304">
    <property type="entry name" value="HAMP"/>
    <property type="match status" value="1"/>
</dbReference>
<dbReference type="CDD" id="cd11386">
    <property type="entry name" value="MCP_signal"/>
    <property type="match status" value="1"/>
</dbReference>
<evidence type="ECO:0000256" key="4">
    <source>
        <dbReference type="ARBA" id="ARBA00023224"/>
    </source>
</evidence>
<keyword evidence="3 7" id="KW-0472">Membrane</keyword>